<dbReference type="AlphaFoldDB" id="A0A066UXN5"/>
<accession>A0A066UXN5</accession>
<dbReference type="EMBL" id="JFFR01000013">
    <property type="protein sequence ID" value="KDN28969.1"/>
    <property type="molecule type" value="Genomic_DNA"/>
</dbReference>
<protein>
    <submittedName>
        <fullName evidence="2">ATPase</fullName>
    </submittedName>
</protein>
<feature type="signal peptide" evidence="1">
    <location>
        <begin position="1"/>
        <end position="28"/>
    </location>
</feature>
<dbReference type="Proteomes" id="UP000027219">
    <property type="component" value="Unassembled WGS sequence"/>
</dbReference>
<reference evidence="2 3" key="1">
    <citation type="submission" date="2014-02" db="EMBL/GenBank/DDBJ databases">
        <title>Vibrio fortis Dalian14 Genome Sequencing.</title>
        <authorList>
            <person name="Wang Y."/>
            <person name="Song L."/>
            <person name="Liu G."/>
            <person name="Ding J."/>
        </authorList>
    </citation>
    <scope>NUCLEOTIDE SEQUENCE [LARGE SCALE GENOMIC DNA]</scope>
    <source>
        <strain evidence="2 3">Dalian14</strain>
    </source>
</reference>
<comment type="caution">
    <text evidence="2">The sequence shown here is derived from an EMBL/GenBank/DDBJ whole genome shotgun (WGS) entry which is preliminary data.</text>
</comment>
<feature type="chain" id="PRO_5001632540" evidence="1">
    <location>
        <begin position="29"/>
        <end position="115"/>
    </location>
</feature>
<name>A0A066UXN5_9VIBR</name>
<dbReference type="STRING" id="212667.VFDL14_22975"/>
<dbReference type="OrthoDB" id="5877255at2"/>
<evidence type="ECO:0000256" key="1">
    <source>
        <dbReference type="SAM" id="SignalP"/>
    </source>
</evidence>
<gene>
    <name evidence="2" type="ORF">VFDL14_22975</name>
</gene>
<keyword evidence="3" id="KW-1185">Reference proteome</keyword>
<keyword evidence="1" id="KW-0732">Signal</keyword>
<evidence type="ECO:0000313" key="3">
    <source>
        <dbReference type="Proteomes" id="UP000027219"/>
    </source>
</evidence>
<evidence type="ECO:0000313" key="2">
    <source>
        <dbReference type="EMBL" id="KDN28969.1"/>
    </source>
</evidence>
<sequence>MKALNLVSLSAMGVSALLALGLSSYSLANNQGFPLVDKRPEQAEQQPTRYFVKYVEGKESEVRALLQQHDIQVVDVLAEQSVLIVTGEQSELDKFANYESVEYTEPEPMRRLLSQ</sequence>
<dbReference type="RefSeq" id="WP_032550848.1">
    <property type="nucleotide sequence ID" value="NZ_JFFR01000013.1"/>
</dbReference>
<proteinExistence type="predicted"/>
<organism evidence="2 3">
    <name type="scientific">Vibrio fortis</name>
    <dbReference type="NCBI Taxonomy" id="212667"/>
    <lineage>
        <taxon>Bacteria</taxon>
        <taxon>Pseudomonadati</taxon>
        <taxon>Pseudomonadota</taxon>
        <taxon>Gammaproteobacteria</taxon>
        <taxon>Vibrionales</taxon>
        <taxon>Vibrionaceae</taxon>
        <taxon>Vibrio</taxon>
    </lineage>
</organism>